<dbReference type="Gene3D" id="3.40.50.1010">
    <property type="entry name" value="5'-nuclease"/>
    <property type="match status" value="1"/>
</dbReference>
<sequence>MRLIVDTHILIWMILSPHLLPPAAKAIIEDESNDVIVSVVSLWEVAIKRRLGRASAPAASTQTFLEECAAINVAILPVAAQHALSVETLPLLHGDPFDRLIVAQAISEQVHLLTHDRHLAGYSDLVMYI</sequence>
<feature type="domain" description="PIN" evidence="1">
    <location>
        <begin position="4"/>
        <end position="120"/>
    </location>
</feature>
<dbReference type="InterPro" id="IPR029060">
    <property type="entry name" value="PIN-like_dom_sf"/>
</dbReference>
<dbReference type="PANTHER" id="PTHR36173:SF2">
    <property type="entry name" value="RIBONUCLEASE VAPC16"/>
    <property type="match status" value="1"/>
</dbReference>
<comment type="caution">
    <text evidence="2">The sequence shown here is derived from an EMBL/GenBank/DDBJ whole genome shotgun (WGS) entry which is preliminary data.</text>
</comment>
<dbReference type="EMBL" id="JAUSVO010000001">
    <property type="protein sequence ID" value="MDQ0436756.1"/>
    <property type="molecule type" value="Genomic_DNA"/>
</dbReference>
<dbReference type="InterPro" id="IPR041705">
    <property type="entry name" value="PIN_Sll0205"/>
</dbReference>
<keyword evidence="3" id="KW-1185">Reference proteome</keyword>
<accession>A0ABU0H394</accession>
<evidence type="ECO:0000259" key="1">
    <source>
        <dbReference type="Pfam" id="PF01850"/>
    </source>
</evidence>
<gene>
    <name evidence="2" type="ORF">QO014_001126</name>
</gene>
<dbReference type="InterPro" id="IPR002716">
    <property type="entry name" value="PIN_dom"/>
</dbReference>
<organism evidence="2 3">
    <name type="scientific">Kaistia dalseonensis</name>
    <dbReference type="NCBI Taxonomy" id="410840"/>
    <lineage>
        <taxon>Bacteria</taxon>
        <taxon>Pseudomonadati</taxon>
        <taxon>Pseudomonadota</taxon>
        <taxon>Alphaproteobacteria</taxon>
        <taxon>Hyphomicrobiales</taxon>
        <taxon>Kaistiaceae</taxon>
        <taxon>Kaistia</taxon>
    </lineage>
</organism>
<dbReference type="PANTHER" id="PTHR36173">
    <property type="entry name" value="RIBONUCLEASE VAPC16-RELATED"/>
    <property type="match status" value="1"/>
</dbReference>
<dbReference type="SUPFAM" id="SSF88723">
    <property type="entry name" value="PIN domain-like"/>
    <property type="match status" value="1"/>
</dbReference>
<dbReference type="InterPro" id="IPR052919">
    <property type="entry name" value="TA_system_RNase"/>
</dbReference>
<dbReference type="CDD" id="cd09872">
    <property type="entry name" value="PIN_Sll0205-like"/>
    <property type="match status" value="1"/>
</dbReference>
<evidence type="ECO:0000313" key="3">
    <source>
        <dbReference type="Proteomes" id="UP001241603"/>
    </source>
</evidence>
<evidence type="ECO:0000313" key="2">
    <source>
        <dbReference type="EMBL" id="MDQ0436756.1"/>
    </source>
</evidence>
<protein>
    <submittedName>
        <fullName evidence="2">PIN domain nuclease of toxin-antitoxin system</fullName>
    </submittedName>
</protein>
<name>A0ABU0H394_9HYPH</name>
<dbReference type="Pfam" id="PF01850">
    <property type="entry name" value="PIN"/>
    <property type="match status" value="1"/>
</dbReference>
<proteinExistence type="predicted"/>
<dbReference type="Proteomes" id="UP001241603">
    <property type="component" value="Unassembled WGS sequence"/>
</dbReference>
<dbReference type="RefSeq" id="WP_266347641.1">
    <property type="nucleotide sequence ID" value="NZ_JAPKNG010000001.1"/>
</dbReference>
<reference evidence="2 3" key="1">
    <citation type="submission" date="2023-07" db="EMBL/GenBank/DDBJ databases">
        <title>Genomic Encyclopedia of Type Strains, Phase IV (KMG-IV): sequencing the most valuable type-strain genomes for metagenomic binning, comparative biology and taxonomic classification.</title>
        <authorList>
            <person name="Goeker M."/>
        </authorList>
    </citation>
    <scope>NUCLEOTIDE SEQUENCE [LARGE SCALE GENOMIC DNA]</scope>
    <source>
        <strain evidence="2 3">B6-8</strain>
    </source>
</reference>